<reference evidence="10" key="1">
    <citation type="submission" date="2020-07" db="EMBL/GenBank/DDBJ databases">
        <title>novel species isolated from the respiratory tract of Marmot.</title>
        <authorList>
            <person name="Zhang G."/>
        </authorList>
    </citation>
    <scope>NUCLEOTIDE SEQUENCE [LARGE SCALE GENOMIC DNA]</scope>
    <source>
        <strain evidence="10">686</strain>
    </source>
</reference>
<keyword evidence="5 9" id="KW-0560">Oxidoreductase</keyword>
<dbReference type="InterPro" id="IPR012132">
    <property type="entry name" value="GMC_OxRdtase"/>
</dbReference>
<keyword evidence="10" id="KW-1185">Reference proteome</keyword>
<name>A0A7D7LSY7_9ACTN</name>
<dbReference type="PANTHER" id="PTHR42784">
    <property type="entry name" value="PYRANOSE 2-OXIDASE"/>
    <property type="match status" value="1"/>
</dbReference>
<protein>
    <submittedName>
        <fullName evidence="9">Mycofactocin system GMC family oxidoreductase MftG</fullName>
        <ecNumber evidence="9">1.-.-.-</ecNumber>
    </submittedName>
</protein>
<dbReference type="Gene3D" id="3.50.50.60">
    <property type="entry name" value="FAD/NAD(P)-binding domain"/>
    <property type="match status" value="3"/>
</dbReference>
<dbReference type="Proteomes" id="UP000515663">
    <property type="component" value="Chromosome"/>
</dbReference>
<dbReference type="KEGG" id="gji:H1R19_17900"/>
<dbReference type="NCBIfam" id="TIGR04542">
    <property type="entry name" value="GMC_mycofac_2"/>
    <property type="match status" value="1"/>
</dbReference>
<evidence type="ECO:0000313" key="9">
    <source>
        <dbReference type="EMBL" id="QMT00741.1"/>
    </source>
</evidence>
<dbReference type="Pfam" id="PF00732">
    <property type="entry name" value="GMC_oxred_N"/>
    <property type="match status" value="1"/>
</dbReference>
<sequence length="472" mass="48963">MTAGASPSGAVTTAGLPRADLGTDALTADVVIVGAGSAGCVLAEKLSRDPGRQVVLIERGPSGMPSLADLDLRRLPIDDAAPFAVRHATDLGPAAARGSALGGSSAVNGGYFLRWHPGDFAAWPSGWEIDVVAAAYDELDGPYGTMGVEPVSDDELGDTGTAFEHYWSTRVPVRPVDERWPVVGLNRVLSNRTGMSRRTSAAAYLVPAAARRNLLVVTDCEVEGLEVARGRTVTGVRAGPLSVTAGEVILSAGTLGTARILLRSGLDVLGLRAAGGEFGAGEFEAGEFEAGEHRALAVSYRRRGPAAPGMVLPTVLHTDDDCEIRCYRDDFASHIRGVPAHGPIVEVACMRPSPVRIVDDGPVVRLAFGEPDGRAAAAMRDGAAHVVEMLQAPEFADIVVPGSVSVAPAAGFSQHAWGTMPMGVRTDWLGGVYGTHGLRIVDASILPGGGHSGPHATVMMVACRIGELLAAR</sequence>
<evidence type="ECO:0000259" key="7">
    <source>
        <dbReference type="Pfam" id="PF00732"/>
    </source>
</evidence>
<evidence type="ECO:0000256" key="6">
    <source>
        <dbReference type="PIRSR" id="PIRSR000137-2"/>
    </source>
</evidence>
<feature type="domain" description="Glucose-methanol-choline oxidoreductase C-terminal" evidence="8">
    <location>
        <begin position="373"/>
        <end position="462"/>
    </location>
</feature>
<dbReference type="InterPro" id="IPR000172">
    <property type="entry name" value="GMC_OxRdtase_N"/>
</dbReference>
<dbReference type="Pfam" id="PF05199">
    <property type="entry name" value="GMC_oxred_C"/>
    <property type="match status" value="1"/>
</dbReference>
<gene>
    <name evidence="9" type="primary">mftG</name>
    <name evidence="9" type="ORF">H1R19_17900</name>
</gene>
<organism evidence="9 10">
    <name type="scientific">Gordonia jinghuaiqii</name>
    <dbReference type="NCBI Taxonomy" id="2758710"/>
    <lineage>
        <taxon>Bacteria</taxon>
        <taxon>Bacillati</taxon>
        <taxon>Actinomycetota</taxon>
        <taxon>Actinomycetes</taxon>
        <taxon>Mycobacteriales</taxon>
        <taxon>Gordoniaceae</taxon>
        <taxon>Gordonia</taxon>
    </lineage>
</organism>
<dbReference type="GO" id="GO:0050660">
    <property type="term" value="F:flavin adenine dinucleotide binding"/>
    <property type="evidence" value="ECO:0007669"/>
    <property type="project" value="InterPro"/>
</dbReference>
<feature type="domain" description="Glucose-methanol-choline oxidoreductase N-terminal" evidence="7">
    <location>
        <begin position="29"/>
        <end position="266"/>
    </location>
</feature>
<dbReference type="InterPro" id="IPR051473">
    <property type="entry name" value="P2Ox-like"/>
</dbReference>
<dbReference type="EMBL" id="CP059491">
    <property type="protein sequence ID" value="QMT00741.1"/>
    <property type="molecule type" value="Genomic_DNA"/>
</dbReference>
<evidence type="ECO:0000256" key="4">
    <source>
        <dbReference type="ARBA" id="ARBA00022827"/>
    </source>
</evidence>
<dbReference type="GO" id="GO:0016614">
    <property type="term" value="F:oxidoreductase activity, acting on CH-OH group of donors"/>
    <property type="evidence" value="ECO:0007669"/>
    <property type="project" value="InterPro"/>
</dbReference>
<dbReference type="RefSeq" id="WP_219849713.1">
    <property type="nucleotide sequence ID" value="NZ_CP059491.1"/>
</dbReference>
<keyword evidence="4 6" id="KW-0274">FAD</keyword>
<evidence type="ECO:0000256" key="2">
    <source>
        <dbReference type="ARBA" id="ARBA00010790"/>
    </source>
</evidence>
<dbReference type="SUPFAM" id="SSF51905">
    <property type="entry name" value="FAD/NAD(P)-binding domain"/>
    <property type="match status" value="1"/>
</dbReference>
<keyword evidence="3" id="KW-0285">Flavoprotein</keyword>
<accession>A0A7D7LSY7</accession>
<dbReference type="PANTHER" id="PTHR42784:SF1">
    <property type="entry name" value="PYRANOSE 2-OXIDASE"/>
    <property type="match status" value="1"/>
</dbReference>
<dbReference type="EC" id="1.-.-.-" evidence="9"/>
<feature type="binding site" evidence="6">
    <location>
        <position position="222"/>
    </location>
    <ligand>
        <name>FAD</name>
        <dbReference type="ChEBI" id="CHEBI:57692"/>
    </ligand>
</feature>
<evidence type="ECO:0000259" key="8">
    <source>
        <dbReference type="Pfam" id="PF05199"/>
    </source>
</evidence>
<dbReference type="InterPro" id="IPR036188">
    <property type="entry name" value="FAD/NAD-bd_sf"/>
</dbReference>
<evidence type="ECO:0000313" key="10">
    <source>
        <dbReference type="Proteomes" id="UP000515663"/>
    </source>
</evidence>
<dbReference type="InterPro" id="IPR007867">
    <property type="entry name" value="GMC_OxRtase_C"/>
</dbReference>
<proteinExistence type="inferred from homology"/>
<dbReference type="PIRSF" id="PIRSF000137">
    <property type="entry name" value="Alcohol_oxidase"/>
    <property type="match status" value="1"/>
</dbReference>
<dbReference type="AlphaFoldDB" id="A0A7D7LSY7"/>
<dbReference type="InterPro" id="IPR030900">
    <property type="entry name" value="GMC_mycofac_OxRdtase"/>
</dbReference>
<evidence type="ECO:0000256" key="5">
    <source>
        <dbReference type="ARBA" id="ARBA00023002"/>
    </source>
</evidence>
<evidence type="ECO:0000256" key="3">
    <source>
        <dbReference type="ARBA" id="ARBA00022630"/>
    </source>
</evidence>
<comment type="similarity">
    <text evidence="2">Belongs to the GMC oxidoreductase family.</text>
</comment>
<comment type="cofactor">
    <cofactor evidence="1 6">
        <name>FAD</name>
        <dbReference type="ChEBI" id="CHEBI:57692"/>
    </cofactor>
</comment>
<evidence type="ECO:0000256" key="1">
    <source>
        <dbReference type="ARBA" id="ARBA00001974"/>
    </source>
</evidence>